<evidence type="ECO:0000259" key="1">
    <source>
        <dbReference type="PROSITE" id="PS51746"/>
    </source>
</evidence>
<evidence type="ECO:0000313" key="3">
    <source>
        <dbReference type="Proteomes" id="UP000622890"/>
    </source>
</evidence>
<dbReference type="AlphaFoldDB" id="A0A934SQI3"/>
<dbReference type="InterPro" id="IPR036457">
    <property type="entry name" value="PPM-type-like_dom_sf"/>
</dbReference>
<dbReference type="CDD" id="cd00143">
    <property type="entry name" value="PP2Cc"/>
    <property type="match status" value="1"/>
</dbReference>
<protein>
    <submittedName>
        <fullName evidence="2">Stp1/IreP family PP2C-type Ser/Thr phosphatase</fullName>
    </submittedName>
</protein>
<sequence length="254" mass="26851">MNHSFHYEFAAATDTGRVRSHNEDAVAIVPHCGLAVLADGMGGYAAGEVASDIAVSVIRDVVEQRFLRGPVTVDTLWEVLVDAALEANEAILAAAVDEPSLRGMGATLVAGLFGEDRVAIAHAGDARAYRLRDGVLTALTKDHSVVQEKIDAGLLSVEEARHSKIRNLVTRALGVDVELTVEAHEHRVEEGDLYLFCSDGLHDMLGDDEIAELLASDVSLEELCRGLICAANEAGGADNVSVVLVSSLLACDVA</sequence>
<dbReference type="EMBL" id="JAEPBG010000003">
    <property type="protein sequence ID" value="MBK4734896.1"/>
    <property type="molecule type" value="Genomic_DNA"/>
</dbReference>
<organism evidence="2 3">
    <name type="scientific">Noviherbaspirillum pedocola</name>
    <dbReference type="NCBI Taxonomy" id="2801341"/>
    <lineage>
        <taxon>Bacteria</taxon>
        <taxon>Pseudomonadati</taxon>
        <taxon>Pseudomonadota</taxon>
        <taxon>Betaproteobacteria</taxon>
        <taxon>Burkholderiales</taxon>
        <taxon>Oxalobacteraceae</taxon>
        <taxon>Noviherbaspirillum</taxon>
    </lineage>
</organism>
<comment type="caution">
    <text evidence="2">The sequence shown here is derived from an EMBL/GenBank/DDBJ whole genome shotgun (WGS) entry which is preliminary data.</text>
</comment>
<feature type="domain" description="PPM-type phosphatase" evidence="1">
    <location>
        <begin position="8"/>
        <end position="247"/>
    </location>
</feature>
<dbReference type="RefSeq" id="WP_200591668.1">
    <property type="nucleotide sequence ID" value="NZ_JAEPBG010000003.1"/>
</dbReference>
<gene>
    <name evidence="2" type="ORF">JJB74_09790</name>
</gene>
<keyword evidence="3" id="KW-1185">Reference proteome</keyword>
<dbReference type="InterPro" id="IPR015655">
    <property type="entry name" value="PP2C"/>
</dbReference>
<dbReference type="PANTHER" id="PTHR13832">
    <property type="entry name" value="PROTEIN PHOSPHATASE 2C"/>
    <property type="match status" value="1"/>
</dbReference>
<dbReference type="PANTHER" id="PTHR13832:SF827">
    <property type="entry name" value="PROTEIN PHOSPHATASE 1L"/>
    <property type="match status" value="1"/>
</dbReference>
<dbReference type="PROSITE" id="PS51746">
    <property type="entry name" value="PPM_2"/>
    <property type="match status" value="1"/>
</dbReference>
<evidence type="ECO:0000313" key="2">
    <source>
        <dbReference type="EMBL" id="MBK4734896.1"/>
    </source>
</evidence>
<dbReference type="NCBIfam" id="NF033484">
    <property type="entry name" value="Stp1_PP2C_phos"/>
    <property type="match status" value="1"/>
</dbReference>
<dbReference type="SMART" id="SM00332">
    <property type="entry name" value="PP2Cc"/>
    <property type="match status" value="1"/>
</dbReference>
<dbReference type="Pfam" id="PF13672">
    <property type="entry name" value="PP2C_2"/>
    <property type="match status" value="1"/>
</dbReference>
<dbReference type="GO" id="GO:0004722">
    <property type="term" value="F:protein serine/threonine phosphatase activity"/>
    <property type="evidence" value="ECO:0007669"/>
    <property type="project" value="InterPro"/>
</dbReference>
<dbReference type="InterPro" id="IPR001932">
    <property type="entry name" value="PPM-type_phosphatase-like_dom"/>
</dbReference>
<name>A0A934SQI3_9BURK</name>
<reference evidence="2" key="1">
    <citation type="submission" date="2021-01" db="EMBL/GenBank/DDBJ databases">
        <title>Genome sequence of strain Noviherbaspirillum sp. DKR-6.</title>
        <authorList>
            <person name="Chaudhary D.K."/>
        </authorList>
    </citation>
    <scope>NUCLEOTIDE SEQUENCE</scope>
    <source>
        <strain evidence="2">DKR-6</strain>
    </source>
</reference>
<dbReference type="SMART" id="SM00331">
    <property type="entry name" value="PP2C_SIG"/>
    <property type="match status" value="1"/>
</dbReference>
<dbReference type="Gene3D" id="3.60.40.10">
    <property type="entry name" value="PPM-type phosphatase domain"/>
    <property type="match status" value="1"/>
</dbReference>
<accession>A0A934SQI3</accession>
<proteinExistence type="predicted"/>
<dbReference type="Proteomes" id="UP000622890">
    <property type="component" value="Unassembled WGS sequence"/>
</dbReference>
<dbReference type="SUPFAM" id="SSF81606">
    <property type="entry name" value="PP2C-like"/>
    <property type="match status" value="1"/>
</dbReference>